<evidence type="ECO:0000256" key="9">
    <source>
        <dbReference type="PIRNR" id="PIRNR009407"/>
    </source>
</evidence>
<feature type="binding site" evidence="13">
    <location>
        <begin position="84"/>
        <end position="89"/>
    </location>
    <ligand>
        <name>NADP(+)</name>
        <dbReference type="ChEBI" id="CHEBI:58349"/>
    </ligand>
</feature>
<feature type="binding site" evidence="11">
    <location>
        <begin position="134"/>
        <end position="141"/>
    </location>
    <ligand>
        <name>substrate</name>
    </ligand>
</feature>
<dbReference type="GO" id="GO:0004450">
    <property type="term" value="F:isocitrate dehydrogenase (NADP+) activity"/>
    <property type="evidence" value="ECO:0007669"/>
    <property type="project" value="UniProtKB-EC"/>
</dbReference>
<keyword evidence="15" id="KW-1185">Reference proteome</keyword>
<dbReference type="SUPFAM" id="SSF53659">
    <property type="entry name" value="Isocitrate/Isopropylmalate dehydrogenase-like"/>
    <property type="match status" value="1"/>
</dbReference>
<evidence type="ECO:0000256" key="8">
    <source>
        <dbReference type="ARBA" id="ARBA00046318"/>
    </source>
</evidence>
<evidence type="ECO:0000256" key="2">
    <source>
        <dbReference type="ARBA" id="ARBA00022532"/>
    </source>
</evidence>
<dbReference type="OrthoDB" id="9807643at2"/>
<feature type="binding site" evidence="12">
    <location>
        <position position="555"/>
    </location>
    <ligand>
        <name>Mg(2+)</name>
        <dbReference type="ChEBI" id="CHEBI:18420"/>
    </ligand>
</feature>
<evidence type="ECO:0000256" key="10">
    <source>
        <dbReference type="PIRSR" id="PIRSR009407-1"/>
    </source>
</evidence>
<feature type="binding site" evidence="13">
    <location>
        <position position="137"/>
    </location>
    <ligand>
        <name>NADP(+)</name>
        <dbReference type="ChEBI" id="CHEBI:58349"/>
    </ligand>
</feature>
<dbReference type="GO" id="GO:0006097">
    <property type="term" value="P:glyoxylate cycle"/>
    <property type="evidence" value="ECO:0007669"/>
    <property type="project" value="UniProtKB-KW"/>
</dbReference>
<evidence type="ECO:0000313" key="14">
    <source>
        <dbReference type="EMBL" id="PYE17415.1"/>
    </source>
</evidence>
<reference evidence="14 15" key="1">
    <citation type="submission" date="2018-06" db="EMBL/GenBank/DDBJ databases">
        <title>Genomic Encyclopedia of Type Strains, Phase IV (KMG-IV): sequencing the most valuable type-strain genomes for metagenomic binning, comparative biology and taxonomic classification.</title>
        <authorList>
            <person name="Goeker M."/>
        </authorList>
    </citation>
    <scope>NUCLEOTIDE SEQUENCE [LARGE SCALE GENOMIC DNA]</scope>
    <source>
        <strain evidence="14 15">DSM 45521</strain>
    </source>
</reference>
<feature type="binding site" evidence="13">
    <location>
        <begin position="603"/>
        <end position="605"/>
    </location>
    <ligand>
        <name>NADP(+)</name>
        <dbReference type="ChEBI" id="CHEBI:58349"/>
    </ligand>
</feature>
<dbReference type="RefSeq" id="WP_110469669.1">
    <property type="nucleotide sequence ID" value="NZ_QJSP01000006.1"/>
</dbReference>
<evidence type="ECO:0000256" key="4">
    <source>
        <dbReference type="ARBA" id="ARBA00022842"/>
    </source>
</evidence>
<accession>A0A318RM62</accession>
<dbReference type="PANTHER" id="PTHR36999:SF1">
    <property type="entry name" value="ISOCITRATE DEHYDROGENASE (NADP(+))"/>
    <property type="match status" value="1"/>
</dbReference>
<comment type="cofactor">
    <cofactor evidence="12">
        <name>Mg(2+)</name>
        <dbReference type="ChEBI" id="CHEBI:18420"/>
    </cofactor>
    <cofactor evidence="12">
        <name>Mn(2+)</name>
        <dbReference type="ChEBI" id="CHEBI:29035"/>
    </cofactor>
    <text evidence="12">Binds 1 Mg(2+) or Mn(2+) ion per subunit.</text>
</comment>
<keyword evidence="6 9" id="KW-0560">Oxidoreductase</keyword>
<gene>
    <name evidence="14" type="ORF">DFR67_106118</name>
</gene>
<feature type="site" description="Critical for catalysis" evidence="10">
    <location>
        <position position="422"/>
    </location>
</feature>
<feature type="binding site" evidence="11">
    <location>
        <position position="147"/>
    </location>
    <ligand>
        <name>D-threo-isocitrate</name>
        <dbReference type="ChEBI" id="CHEBI:15562"/>
    </ligand>
</feature>
<feature type="site" description="Critical for catalysis" evidence="10">
    <location>
        <position position="257"/>
    </location>
</feature>
<organism evidence="14 15">
    <name type="scientific">Williamsia limnetica</name>
    <dbReference type="NCBI Taxonomy" id="882452"/>
    <lineage>
        <taxon>Bacteria</taxon>
        <taxon>Bacillati</taxon>
        <taxon>Actinomycetota</taxon>
        <taxon>Actinomycetes</taxon>
        <taxon>Mycobacteriales</taxon>
        <taxon>Nocardiaceae</taxon>
        <taxon>Williamsia</taxon>
    </lineage>
</organism>
<dbReference type="PANTHER" id="PTHR36999">
    <property type="entry name" value="ISOCITRATE DEHYDROGENASE [NADP]"/>
    <property type="match status" value="1"/>
</dbReference>
<dbReference type="GO" id="GO:0006099">
    <property type="term" value="P:tricarboxylic acid cycle"/>
    <property type="evidence" value="ECO:0007669"/>
    <property type="project" value="UniProtKB-KW"/>
</dbReference>
<dbReference type="PIRSF" id="PIRSF009407">
    <property type="entry name" value="IDH_monmr"/>
    <property type="match status" value="1"/>
</dbReference>
<keyword evidence="2 9" id="KW-0816">Tricarboxylic acid cycle</keyword>
<feature type="binding site" evidence="13">
    <location>
        <position position="592"/>
    </location>
    <ligand>
        <name>NADP(+)</name>
        <dbReference type="ChEBI" id="CHEBI:58349"/>
    </ligand>
</feature>
<keyword evidence="5 9" id="KW-0521">NADP</keyword>
<keyword evidence="3 12" id="KW-0479">Metal-binding</keyword>
<comment type="catalytic activity">
    <reaction evidence="7 9">
        <text>D-threo-isocitrate + NADP(+) = 2-oxoglutarate + CO2 + NADPH</text>
        <dbReference type="Rhea" id="RHEA:19629"/>
        <dbReference type="ChEBI" id="CHEBI:15562"/>
        <dbReference type="ChEBI" id="CHEBI:16526"/>
        <dbReference type="ChEBI" id="CHEBI:16810"/>
        <dbReference type="ChEBI" id="CHEBI:57783"/>
        <dbReference type="ChEBI" id="CHEBI:58349"/>
        <dbReference type="EC" id="1.1.1.42"/>
    </reaction>
</comment>
<evidence type="ECO:0000256" key="7">
    <source>
        <dbReference type="ARBA" id="ARBA00023554"/>
    </source>
</evidence>
<dbReference type="EMBL" id="QJSP01000006">
    <property type="protein sequence ID" value="PYE17415.1"/>
    <property type="molecule type" value="Genomic_DNA"/>
</dbReference>
<evidence type="ECO:0000256" key="1">
    <source>
        <dbReference type="ARBA" id="ARBA00022435"/>
    </source>
</evidence>
<dbReference type="AlphaFoldDB" id="A0A318RM62"/>
<evidence type="ECO:0000313" key="15">
    <source>
        <dbReference type="Proteomes" id="UP000247591"/>
    </source>
</evidence>
<evidence type="ECO:0000256" key="12">
    <source>
        <dbReference type="PIRSR" id="PIRSR009407-3"/>
    </source>
</evidence>
<comment type="caution">
    <text evidence="14">The sequence shown here is derived from an EMBL/GenBank/DDBJ whole genome shotgun (WGS) entry which is preliminary data.</text>
</comment>
<dbReference type="Pfam" id="PF03971">
    <property type="entry name" value="IDH"/>
    <property type="match status" value="1"/>
</dbReference>
<dbReference type="EC" id="1.1.1.42" evidence="9"/>
<protein>
    <recommendedName>
        <fullName evidence="9">Isocitrate dehydrogenase [NADP]</fullName>
        <ecNumber evidence="9">1.1.1.42</ecNumber>
    </recommendedName>
    <alternativeName>
        <fullName evidence="9">Oxalosuccinate decarboxylase</fullName>
    </alternativeName>
</protein>
<proteinExistence type="inferred from homology"/>
<evidence type="ECO:0000256" key="3">
    <source>
        <dbReference type="ARBA" id="ARBA00022723"/>
    </source>
</evidence>
<dbReference type="NCBIfam" id="TIGR00178">
    <property type="entry name" value="monomer_idh"/>
    <property type="match status" value="1"/>
</dbReference>
<feature type="binding site" evidence="12">
    <location>
        <position position="352"/>
    </location>
    <ligand>
        <name>Mg(2+)</name>
        <dbReference type="ChEBI" id="CHEBI:18420"/>
    </ligand>
</feature>
<feature type="binding site" evidence="12">
    <location>
        <position position="551"/>
    </location>
    <ligand>
        <name>Mg(2+)</name>
        <dbReference type="ChEBI" id="CHEBI:18420"/>
    </ligand>
</feature>
<feature type="binding site" evidence="11">
    <location>
        <position position="550"/>
    </location>
    <ligand>
        <name>D-threo-isocitrate</name>
        <dbReference type="ChEBI" id="CHEBI:15562"/>
    </ligand>
</feature>
<feature type="binding site" evidence="13">
    <location>
        <begin position="587"/>
        <end position="588"/>
    </location>
    <ligand>
        <name>NADP(+)</name>
        <dbReference type="ChEBI" id="CHEBI:58349"/>
    </ligand>
</feature>
<name>A0A318RM62_WILLI</name>
<evidence type="ECO:0000256" key="5">
    <source>
        <dbReference type="ARBA" id="ARBA00022857"/>
    </source>
</evidence>
<keyword evidence="4 12" id="KW-0460">Magnesium</keyword>
<dbReference type="GO" id="GO:0046872">
    <property type="term" value="F:metal ion binding"/>
    <property type="evidence" value="ECO:0007669"/>
    <property type="project" value="UniProtKB-KW"/>
</dbReference>
<evidence type="ECO:0000256" key="11">
    <source>
        <dbReference type="PIRSR" id="PIRSR009407-2"/>
    </source>
</evidence>
<sequence>MNAKQPTIIYTLTDEAPMLATHAFLPVIRAFADAADINVESTDISVAARILAEFSDLLPEDQRVPDNLGELGRLTQLPETNIIKLPNISASVPQLLAAIKELQGKGYKLPDFPGNPKTDEDKAIRDRYTKCLGSAVNPVLREGNSDRRAPKAVKEYARKHPHSMTEWSPASRTHVAHMREGDFYHGEKSTTVDGDREVKMELLTDSGETIVLKPKVSLTDGDVIDSMFMSKKALIKFYEEQMEDAYKTGVMFSLHVKATMMRVSHPIVFGHAVRVFYKDAFAKHGDLFEELGVNVNNGLSDLYDKIESLPASQREEIIDDLHKCHEHRPELAMVDSARGISNFHSPSDVIVDASMPAMIRAGGKMWGADGRPKDTKAVNPESTFSRIYQEMVNFCKTNGAFDPTTMGTVPNVGLMAQKAEEYGSHDKTFEVPQGGTANITDLATGEVLLTQTVEAGDIWRLCIVKDAPIQDWVKLAVTRTRDSGIPVIFWLDPYRPHENELITKVKTYLKDHDTEGLDIQIMSQVRAMRYTLERVVRGLDTISATGNILRDYLTDLFPILELGTSAKMLSIVPLMAGGGLYETGAGGSAPKHVKQLLEENHLRWDSLGEFLALAVSLEDLGKKTGDARATILSKTLDAATGKLLENNKGPSRKVGEIDNRGSQFYLALYWAKELAAQTDDKDLQTHFAALAEKLSANEDTIVRELGDAQGEPVDIGGYYFPDPEITAAVMRPSKTFNEALGSALK</sequence>
<evidence type="ECO:0000256" key="6">
    <source>
        <dbReference type="ARBA" id="ARBA00023002"/>
    </source>
</evidence>
<dbReference type="Proteomes" id="UP000247591">
    <property type="component" value="Unassembled WGS sequence"/>
</dbReference>
<comment type="similarity">
    <text evidence="8 9">Belongs to the monomeric-type IDH family.</text>
</comment>
<keyword evidence="1 9" id="KW-0329">Glyoxylate bypass</keyword>
<feature type="binding site" evidence="13">
    <location>
        <position position="652"/>
    </location>
    <ligand>
        <name>NADP(+)</name>
        <dbReference type="ChEBI" id="CHEBI:58349"/>
    </ligand>
</feature>
<dbReference type="InterPro" id="IPR004436">
    <property type="entry name" value="Isocitrate_DH_NADP_mono"/>
</dbReference>
<evidence type="ECO:0000256" key="13">
    <source>
        <dbReference type="PIRSR" id="PIRSR009407-4"/>
    </source>
</evidence>